<dbReference type="Pfam" id="PF07907">
    <property type="entry name" value="YibE_F"/>
    <property type="match status" value="1"/>
</dbReference>
<dbReference type="Proteomes" id="UP000754710">
    <property type="component" value="Unassembled WGS sequence"/>
</dbReference>
<evidence type="ECO:0000313" key="2">
    <source>
        <dbReference type="EMBL" id="MBY9075589.1"/>
    </source>
</evidence>
<dbReference type="RefSeq" id="WP_221025319.1">
    <property type="nucleotide sequence ID" value="NZ_JAIEZQ010000002.1"/>
</dbReference>
<feature type="transmembrane region" description="Helical" evidence="1">
    <location>
        <begin position="92"/>
        <end position="110"/>
    </location>
</feature>
<feature type="transmembrane region" description="Helical" evidence="1">
    <location>
        <begin position="116"/>
        <end position="137"/>
    </location>
</feature>
<feature type="transmembrane region" description="Helical" evidence="1">
    <location>
        <begin position="149"/>
        <end position="170"/>
    </location>
</feature>
<dbReference type="PANTHER" id="PTHR41771:SF1">
    <property type="entry name" value="MEMBRANE PROTEIN"/>
    <property type="match status" value="1"/>
</dbReference>
<feature type="transmembrane region" description="Helical" evidence="1">
    <location>
        <begin position="190"/>
        <end position="208"/>
    </location>
</feature>
<keyword evidence="1" id="KW-0812">Transmembrane</keyword>
<evidence type="ECO:0000313" key="3">
    <source>
        <dbReference type="Proteomes" id="UP000754710"/>
    </source>
</evidence>
<dbReference type="InterPro" id="IPR012507">
    <property type="entry name" value="YibE_F"/>
</dbReference>
<organism evidence="2 3">
    <name type="scientific">Nocardioides jiangsuensis</name>
    <dbReference type="NCBI Taxonomy" id="2866161"/>
    <lineage>
        <taxon>Bacteria</taxon>
        <taxon>Bacillati</taxon>
        <taxon>Actinomycetota</taxon>
        <taxon>Actinomycetes</taxon>
        <taxon>Propionibacteriales</taxon>
        <taxon>Nocardioidaceae</taxon>
        <taxon>Nocardioides</taxon>
    </lineage>
</organism>
<name>A0ABS7RKK7_9ACTN</name>
<feature type="transmembrane region" description="Helical" evidence="1">
    <location>
        <begin position="291"/>
        <end position="315"/>
    </location>
</feature>
<dbReference type="PANTHER" id="PTHR41771">
    <property type="entry name" value="MEMBRANE PROTEIN-RELATED"/>
    <property type="match status" value="1"/>
</dbReference>
<gene>
    <name evidence="2" type="ORF">K1X13_12220</name>
</gene>
<reference evidence="2 3" key="1">
    <citation type="submission" date="2021-08" db="EMBL/GenBank/DDBJ databases">
        <title>Nocardioides bacterium WL0053 sp. nov., isolated from the sediment.</title>
        <authorList>
            <person name="Wang L."/>
            <person name="Zhang D."/>
            <person name="Zhang A."/>
        </authorList>
    </citation>
    <scope>NUCLEOTIDE SEQUENCE [LARGE SCALE GENOMIC DNA]</scope>
    <source>
        <strain evidence="2 3">WL0053</strain>
    </source>
</reference>
<keyword evidence="3" id="KW-1185">Reference proteome</keyword>
<comment type="caution">
    <text evidence="2">The sequence shown here is derived from an EMBL/GenBank/DDBJ whole genome shotgun (WGS) entry which is preliminary data.</text>
</comment>
<feature type="transmembrane region" description="Helical" evidence="1">
    <location>
        <begin position="248"/>
        <end position="271"/>
    </location>
</feature>
<accession>A0ABS7RKK7</accession>
<keyword evidence="1" id="KW-0472">Membrane</keyword>
<dbReference type="EMBL" id="JAIEZQ010000002">
    <property type="protein sequence ID" value="MBY9075589.1"/>
    <property type="molecule type" value="Genomic_DNA"/>
</dbReference>
<protein>
    <submittedName>
        <fullName evidence="2">YibE/F family protein</fullName>
    </submittedName>
</protein>
<feature type="transmembrane region" description="Helical" evidence="1">
    <location>
        <begin position="71"/>
        <end position="87"/>
    </location>
</feature>
<sequence>MSQDLQGGATPEGCTAATVDVEDREQPVEAAMPYGTGAPTISPGDRVLLFHAADAPPGQQWQFIDFDRSRVVYGLVALFAVAVVLLSRGRGVASLASLGLSLFLVIWFVLPNLTGTTPPLLVAIVAASAIMVVSLYLGHGFNAMTSAALVGTLLSLILTGVVGGLFTTAANFTGFSDESTRYLAAIKGDLNYEGLILAGLVIGALGVLDDVTVTQSAAVWELSAADPTATRRTLFSSAMRIGRAHVTAAVNTLVLAYVSAMLPLLVLLTAISTTFTDGLLSEGVAQEVARGLVGSLGIIAAVPITTLVAVLVAGARGGRYALAR</sequence>
<evidence type="ECO:0000256" key="1">
    <source>
        <dbReference type="SAM" id="Phobius"/>
    </source>
</evidence>
<proteinExistence type="predicted"/>
<keyword evidence="1" id="KW-1133">Transmembrane helix</keyword>